<dbReference type="PANTHER" id="PTHR24320:SF264">
    <property type="entry name" value="DEHYDROGENASE_REDUCTASE SDR FAMILY MEMBER ON CHROMOSOME X"/>
    <property type="match status" value="1"/>
</dbReference>
<dbReference type="Proteomes" id="UP000887566">
    <property type="component" value="Unplaced"/>
</dbReference>
<dbReference type="PRINTS" id="PR00081">
    <property type="entry name" value="GDHRDH"/>
</dbReference>
<keyword evidence="3" id="KW-0472">Membrane</keyword>
<evidence type="ECO:0000256" key="2">
    <source>
        <dbReference type="ARBA" id="ARBA00023002"/>
    </source>
</evidence>
<evidence type="ECO:0000313" key="5">
    <source>
        <dbReference type="WBParaSite" id="PSAMB.scaffold97size80527.g1661.t1"/>
    </source>
</evidence>
<organism evidence="4 5">
    <name type="scientific">Plectus sambesii</name>
    <dbReference type="NCBI Taxonomy" id="2011161"/>
    <lineage>
        <taxon>Eukaryota</taxon>
        <taxon>Metazoa</taxon>
        <taxon>Ecdysozoa</taxon>
        <taxon>Nematoda</taxon>
        <taxon>Chromadorea</taxon>
        <taxon>Plectida</taxon>
        <taxon>Plectina</taxon>
        <taxon>Plectoidea</taxon>
        <taxon>Plectidae</taxon>
        <taxon>Plectus</taxon>
    </lineage>
</organism>
<dbReference type="WBParaSite" id="PSAMB.scaffold97size80527.g1661.t1">
    <property type="protein sequence ID" value="PSAMB.scaffold97size80527.g1661.t1"/>
    <property type="gene ID" value="PSAMB.scaffold97size80527.g1661"/>
</dbReference>
<dbReference type="Gene3D" id="3.40.50.720">
    <property type="entry name" value="NAD(P)-binding Rossmann-like Domain"/>
    <property type="match status" value="1"/>
</dbReference>
<feature type="transmembrane region" description="Helical" evidence="3">
    <location>
        <begin position="6"/>
        <end position="23"/>
    </location>
</feature>
<dbReference type="InterPro" id="IPR002347">
    <property type="entry name" value="SDR_fam"/>
</dbReference>
<evidence type="ECO:0000256" key="1">
    <source>
        <dbReference type="ARBA" id="ARBA00006484"/>
    </source>
</evidence>
<keyword evidence="4" id="KW-1185">Reference proteome</keyword>
<proteinExistence type="inferred from homology"/>
<evidence type="ECO:0000313" key="4">
    <source>
        <dbReference type="Proteomes" id="UP000887566"/>
    </source>
</evidence>
<keyword evidence="3" id="KW-0812">Transmembrane</keyword>
<dbReference type="InterPro" id="IPR036291">
    <property type="entry name" value="NAD(P)-bd_dom_sf"/>
</dbReference>
<dbReference type="SUPFAM" id="SSF51735">
    <property type="entry name" value="NAD(P)-binding Rossmann-fold domains"/>
    <property type="match status" value="1"/>
</dbReference>
<protein>
    <submittedName>
        <fullName evidence="5">Retinol dehydrogenase 12</fullName>
    </submittedName>
</protein>
<accession>A0A914XQQ0</accession>
<sequence>MSSSLEGIWTIFYVYIIGLIYGIREKFWTRPKLDDIWRPSKGKSQPVAIVTGGTSGIGLQTTKLLLEQGFRVIVVARETGDEVEGLRRLPVGNQLDLRLVDLTSLTAVRKLTEKLLAELDKVHVLVCNAGVMLHPFALTEDGYETHMAVHVLAHALLVDRLMPLLQRARRLDHLGRVVNVTSSTLFAGRLRLEGFGKNYVNGYSAYADSKLALAVYSRLLQKHCNDSIEVVCLHPGVVPGHLYRYTVFPFKQLICGLMGRIWLRSALEAAHDVVCLCLKSQISAGCYFENGSVVDFPNFDERTANGLFERVQSVLSSI</sequence>
<evidence type="ECO:0000256" key="3">
    <source>
        <dbReference type="SAM" id="Phobius"/>
    </source>
</evidence>
<dbReference type="AlphaFoldDB" id="A0A914XQQ0"/>
<keyword evidence="2" id="KW-0560">Oxidoreductase</keyword>
<dbReference type="PANTHER" id="PTHR24320">
    <property type="entry name" value="RETINOL DEHYDROGENASE"/>
    <property type="match status" value="1"/>
</dbReference>
<dbReference type="Pfam" id="PF00106">
    <property type="entry name" value="adh_short"/>
    <property type="match status" value="1"/>
</dbReference>
<keyword evidence="3" id="KW-1133">Transmembrane helix</keyword>
<reference evidence="5" key="1">
    <citation type="submission" date="2022-11" db="UniProtKB">
        <authorList>
            <consortium name="WormBaseParasite"/>
        </authorList>
    </citation>
    <scope>IDENTIFICATION</scope>
</reference>
<comment type="similarity">
    <text evidence="1">Belongs to the short-chain dehydrogenases/reductases (SDR) family.</text>
</comment>
<name>A0A914XQQ0_9BILA</name>
<dbReference type="GO" id="GO:0016491">
    <property type="term" value="F:oxidoreductase activity"/>
    <property type="evidence" value="ECO:0007669"/>
    <property type="project" value="UniProtKB-KW"/>
</dbReference>